<accession>A0ABW2AWT5</accession>
<dbReference type="Gene3D" id="3.30.40.10">
    <property type="entry name" value="Zinc/RING finger domain, C3HC4 (zinc finger)"/>
    <property type="match status" value="1"/>
</dbReference>
<reference evidence="4" key="1">
    <citation type="journal article" date="2019" name="Int. J. Syst. Evol. Microbiol.">
        <title>The Global Catalogue of Microorganisms (GCM) 10K type strain sequencing project: providing services to taxonomists for standard genome sequencing and annotation.</title>
        <authorList>
            <consortium name="The Broad Institute Genomics Platform"/>
            <consortium name="The Broad Institute Genome Sequencing Center for Infectious Disease"/>
            <person name="Wu L."/>
            <person name="Ma J."/>
        </authorList>
    </citation>
    <scope>NUCLEOTIDE SEQUENCE [LARGE SCALE GENOMIC DNA]</scope>
    <source>
        <strain evidence="4">NBRC 106593</strain>
    </source>
</reference>
<name>A0ABW2AWT5_9MICO</name>
<dbReference type="Pfam" id="PF02148">
    <property type="entry name" value="zf-UBP"/>
    <property type="match status" value="1"/>
</dbReference>
<organism evidence="3 4">
    <name type="scientific">Branchiibius cervicis</name>
    <dbReference type="NCBI Taxonomy" id="908252"/>
    <lineage>
        <taxon>Bacteria</taxon>
        <taxon>Bacillati</taxon>
        <taxon>Actinomycetota</taxon>
        <taxon>Actinomycetes</taxon>
        <taxon>Micrococcales</taxon>
        <taxon>Dermacoccaceae</taxon>
        <taxon>Branchiibius</taxon>
    </lineage>
</organism>
<feature type="region of interest" description="Disordered" evidence="1">
    <location>
        <begin position="84"/>
        <end position="110"/>
    </location>
</feature>
<dbReference type="InterPro" id="IPR013083">
    <property type="entry name" value="Znf_RING/FYVE/PHD"/>
</dbReference>
<evidence type="ECO:0000256" key="1">
    <source>
        <dbReference type="SAM" id="MobiDB-lite"/>
    </source>
</evidence>
<feature type="domain" description="UBP-type" evidence="2">
    <location>
        <begin position="1"/>
        <end position="104"/>
    </location>
</feature>
<keyword evidence="4" id="KW-1185">Reference proteome</keyword>
<dbReference type="EMBL" id="JBHSWJ010000002">
    <property type="protein sequence ID" value="MFC6715592.1"/>
    <property type="molecule type" value="Genomic_DNA"/>
</dbReference>
<comment type="caution">
    <text evidence="3">The sequence shown here is derived from an EMBL/GenBank/DDBJ whole genome shotgun (WGS) entry which is preliminary data.</text>
</comment>
<evidence type="ECO:0000313" key="4">
    <source>
        <dbReference type="Proteomes" id="UP001596356"/>
    </source>
</evidence>
<proteinExistence type="predicted"/>
<dbReference type="RefSeq" id="WP_377824820.1">
    <property type="nucleotide sequence ID" value="NZ_JBHSWJ010000002.1"/>
</dbReference>
<gene>
    <name evidence="3" type="ORF">ACFQBT_17910</name>
</gene>
<dbReference type="PROSITE" id="PS50271">
    <property type="entry name" value="ZF_UBP"/>
    <property type="match status" value="1"/>
</dbReference>
<protein>
    <submittedName>
        <fullName evidence="3">UBP-type zinc finger domain-containing protein</fullName>
    </submittedName>
</protein>
<dbReference type="SUPFAM" id="SSF57850">
    <property type="entry name" value="RING/U-box"/>
    <property type="match status" value="1"/>
</dbReference>
<dbReference type="Proteomes" id="UP001596356">
    <property type="component" value="Unassembled WGS sequence"/>
</dbReference>
<evidence type="ECO:0000259" key="2">
    <source>
        <dbReference type="PROSITE" id="PS50271"/>
    </source>
</evidence>
<sequence>MSAQPPSDAMLDPSVPPSGDGCVECDAAGSWWFHLRRCAACGHIGCCDQSLGKHATAHAKQTGHRYIRSFEPGEDWYWDYDTEEFADGPDLAPPQHHPDDQTVPGPASRVPDDWAAQLQAAGG</sequence>
<evidence type="ECO:0000313" key="3">
    <source>
        <dbReference type="EMBL" id="MFC6715592.1"/>
    </source>
</evidence>
<dbReference type="InterPro" id="IPR001607">
    <property type="entry name" value="Znf_UBP"/>
</dbReference>